<dbReference type="InterPro" id="IPR001320">
    <property type="entry name" value="Iontro_rcpt_C"/>
</dbReference>
<evidence type="ECO:0000313" key="14">
    <source>
        <dbReference type="Proteomes" id="UP001151760"/>
    </source>
</evidence>
<keyword evidence="7" id="KW-0675">Receptor</keyword>
<reference evidence="13" key="1">
    <citation type="journal article" date="2022" name="Int. J. Mol. Sci.">
        <title>Draft Genome of Tanacetum Coccineum: Genomic Comparison of Closely Related Tanacetum-Family Plants.</title>
        <authorList>
            <person name="Yamashiro T."/>
            <person name="Shiraishi A."/>
            <person name="Nakayama K."/>
            <person name="Satake H."/>
        </authorList>
    </citation>
    <scope>NUCLEOTIDE SEQUENCE</scope>
</reference>
<comment type="caution">
    <text evidence="13">The sequence shown here is derived from an EMBL/GenBank/DDBJ whole genome shotgun (WGS) entry which is preliminary data.</text>
</comment>
<keyword evidence="5" id="KW-0406">Ion transport</keyword>
<dbReference type="SMART" id="SM00079">
    <property type="entry name" value="PBPe"/>
    <property type="match status" value="1"/>
</dbReference>
<evidence type="ECO:0000256" key="1">
    <source>
        <dbReference type="ARBA" id="ARBA00004141"/>
    </source>
</evidence>
<dbReference type="InterPro" id="IPR001828">
    <property type="entry name" value="ANF_lig-bd_rcpt"/>
</dbReference>
<dbReference type="Gene3D" id="3.40.190.10">
    <property type="entry name" value="Periplasmic binding protein-like II"/>
    <property type="match status" value="1"/>
</dbReference>
<keyword evidence="3 11" id="KW-0812">Transmembrane</keyword>
<keyword evidence="4 11" id="KW-1133">Transmembrane helix</keyword>
<evidence type="ECO:0000256" key="6">
    <source>
        <dbReference type="ARBA" id="ARBA00023136"/>
    </source>
</evidence>
<dbReference type="EMBL" id="BQNB010018634">
    <property type="protein sequence ID" value="GJT76554.1"/>
    <property type="molecule type" value="Genomic_DNA"/>
</dbReference>
<gene>
    <name evidence="13" type="ORF">Tco_1043279</name>
</gene>
<organism evidence="13 14">
    <name type="scientific">Tanacetum coccineum</name>
    <dbReference type="NCBI Taxonomy" id="301880"/>
    <lineage>
        <taxon>Eukaryota</taxon>
        <taxon>Viridiplantae</taxon>
        <taxon>Streptophyta</taxon>
        <taxon>Embryophyta</taxon>
        <taxon>Tracheophyta</taxon>
        <taxon>Spermatophyta</taxon>
        <taxon>Magnoliopsida</taxon>
        <taxon>eudicotyledons</taxon>
        <taxon>Gunneridae</taxon>
        <taxon>Pentapetalae</taxon>
        <taxon>asterids</taxon>
        <taxon>campanulids</taxon>
        <taxon>Asterales</taxon>
        <taxon>Asteraceae</taxon>
        <taxon>Asteroideae</taxon>
        <taxon>Anthemideae</taxon>
        <taxon>Anthemidinae</taxon>
        <taxon>Tanacetum</taxon>
    </lineage>
</organism>
<dbReference type="SUPFAM" id="SSF53822">
    <property type="entry name" value="Periplasmic binding protein-like I"/>
    <property type="match status" value="1"/>
</dbReference>
<evidence type="ECO:0000313" key="13">
    <source>
        <dbReference type="EMBL" id="GJT76554.1"/>
    </source>
</evidence>
<evidence type="ECO:0000256" key="4">
    <source>
        <dbReference type="ARBA" id="ARBA00022989"/>
    </source>
</evidence>
<proteinExistence type="predicted"/>
<reference evidence="13" key="2">
    <citation type="submission" date="2022-01" db="EMBL/GenBank/DDBJ databases">
        <authorList>
            <person name="Yamashiro T."/>
            <person name="Shiraishi A."/>
            <person name="Satake H."/>
            <person name="Nakayama K."/>
        </authorList>
    </citation>
    <scope>NUCLEOTIDE SEQUENCE</scope>
</reference>
<protein>
    <submittedName>
        <fullName evidence="13">Glutamate receptor 3.2-like protein</fullName>
    </submittedName>
</protein>
<sequence length="433" mass="49087">MQSIHGRGSNIAQKADVYDFNSEPRVLPGSQLTILIRDSNYTSLYGIFGALKYLEIPFMALSVHKVQNSLREVTAIFTDSDQFRNAINVFGNELTMKCCRLSGKAPLLISKSLGMMKRGYIWIATTWLSTILDSIGIPPKNAKTLHGVLTLCPHTPDSYRKKSFRKTMEEFGRLRIGVPLRAGFKEIIMQVSGTKQVAGFSIDVFLAAIKLLPYPLTYEFIMFGNGHNNPRYSDLVNKELDATVGDILIVSNHTKTVDFTHPYIKSGLVVVINIHKAHSSLWVYLQPFSSSLWATPLFFFFVGAVVWLLEQWHNDKFRGPPRKQVGIVLWFTFSMLFFSHILIVNLSYTTSLTSILTVQQLQTPITEIESLITSNELIGFQVGTYTKTYLVEELNIPRSRLMSLASYDEFAEKFLSRIVVAIVDRRPYVNLFL</sequence>
<dbReference type="InterPro" id="IPR015683">
    <property type="entry name" value="Ionotropic_Glu_rcpt"/>
</dbReference>
<keyword evidence="10" id="KW-0407">Ion channel</keyword>
<dbReference type="Proteomes" id="UP001151760">
    <property type="component" value="Unassembled WGS sequence"/>
</dbReference>
<evidence type="ECO:0000256" key="11">
    <source>
        <dbReference type="SAM" id="Phobius"/>
    </source>
</evidence>
<evidence type="ECO:0000256" key="2">
    <source>
        <dbReference type="ARBA" id="ARBA00022448"/>
    </source>
</evidence>
<dbReference type="Pfam" id="PF01094">
    <property type="entry name" value="ANF_receptor"/>
    <property type="match status" value="1"/>
</dbReference>
<feature type="transmembrane region" description="Helical" evidence="11">
    <location>
        <begin position="329"/>
        <end position="348"/>
    </location>
</feature>
<keyword evidence="6 11" id="KW-0472">Membrane</keyword>
<dbReference type="Gene3D" id="3.40.50.2300">
    <property type="match status" value="1"/>
</dbReference>
<keyword evidence="2" id="KW-0813">Transport</keyword>
<keyword evidence="9" id="KW-1071">Ligand-gated ion channel</keyword>
<evidence type="ECO:0000256" key="3">
    <source>
        <dbReference type="ARBA" id="ARBA00022692"/>
    </source>
</evidence>
<dbReference type="InterPro" id="IPR028082">
    <property type="entry name" value="Peripla_BP_I"/>
</dbReference>
<evidence type="ECO:0000256" key="7">
    <source>
        <dbReference type="ARBA" id="ARBA00023170"/>
    </source>
</evidence>
<accession>A0ABQ5GM56</accession>
<evidence type="ECO:0000256" key="9">
    <source>
        <dbReference type="ARBA" id="ARBA00023286"/>
    </source>
</evidence>
<name>A0ABQ5GM56_9ASTR</name>
<comment type="subcellular location">
    <subcellularLocation>
        <location evidence="1">Membrane</location>
        <topology evidence="1">Multi-pass membrane protein</topology>
    </subcellularLocation>
</comment>
<feature type="transmembrane region" description="Helical" evidence="11">
    <location>
        <begin position="291"/>
        <end position="309"/>
    </location>
</feature>
<evidence type="ECO:0000256" key="10">
    <source>
        <dbReference type="ARBA" id="ARBA00023303"/>
    </source>
</evidence>
<evidence type="ECO:0000256" key="8">
    <source>
        <dbReference type="ARBA" id="ARBA00023180"/>
    </source>
</evidence>
<keyword evidence="8" id="KW-0325">Glycoprotein</keyword>
<evidence type="ECO:0000256" key="5">
    <source>
        <dbReference type="ARBA" id="ARBA00023065"/>
    </source>
</evidence>
<feature type="domain" description="Ionotropic glutamate receptor C-terminal" evidence="12">
    <location>
        <begin position="173"/>
        <end position="417"/>
    </location>
</feature>
<keyword evidence="14" id="KW-1185">Reference proteome</keyword>
<evidence type="ECO:0000259" key="12">
    <source>
        <dbReference type="SMART" id="SM00079"/>
    </source>
</evidence>
<dbReference type="SUPFAM" id="SSF53850">
    <property type="entry name" value="Periplasmic binding protein-like II"/>
    <property type="match status" value="1"/>
</dbReference>
<dbReference type="PANTHER" id="PTHR18966">
    <property type="entry name" value="IONOTROPIC GLUTAMATE RECEPTOR"/>
    <property type="match status" value="1"/>
</dbReference>